<feature type="compositionally biased region" description="Acidic residues" evidence="4">
    <location>
        <begin position="980"/>
        <end position="993"/>
    </location>
</feature>
<evidence type="ECO:0000256" key="1">
    <source>
        <dbReference type="ARBA" id="ARBA00022737"/>
    </source>
</evidence>
<dbReference type="STRING" id="559304.G8YQ25"/>
<feature type="region of interest" description="Disordered" evidence="4">
    <location>
        <begin position="941"/>
        <end position="1092"/>
    </location>
</feature>
<dbReference type="OMA" id="EHWLTIA"/>
<keyword evidence="1" id="KW-0677">Repeat</keyword>
<reference evidence="5 6" key="1">
    <citation type="journal article" date="2012" name="G3 (Bethesda)">
        <title>Pichia sorbitophila, an interspecies yeast hybrid reveals early steps of genome resolution following polyploidization.</title>
        <authorList>
            <person name="Leh Louis V."/>
            <person name="Despons L."/>
            <person name="Friedrich A."/>
            <person name="Martin T."/>
            <person name="Durrens P."/>
            <person name="Casaregola S."/>
            <person name="Neuveglise C."/>
            <person name="Fairhead C."/>
            <person name="Marck C."/>
            <person name="Cruz J.A."/>
            <person name="Straub M.L."/>
            <person name="Kugler V."/>
            <person name="Sacerdot C."/>
            <person name="Uzunov Z."/>
            <person name="Thierry A."/>
            <person name="Weiss S."/>
            <person name="Bleykasten C."/>
            <person name="De Montigny J."/>
            <person name="Jacques N."/>
            <person name="Jung P."/>
            <person name="Lemaire M."/>
            <person name="Mallet S."/>
            <person name="Morel G."/>
            <person name="Richard G.F."/>
            <person name="Sarkar A."/>
            <person name="Savel G."/>
            <person name="Schacherer J."/>
            <person name="Seret M.L."/>
            <person name="Talla E."/>
            <person name="Samson G."/>
            <person name="Jubin C."/>
            <person name="Poulain J."/>
            <person name="Vacherie B."/>
            <person name="Barbe V."/>
            <person name="Pelletier E."/>
            <person name="Sherman D.J."/>
            <person name="Westhof E."/>
            <person name="Weissenbach J."/>
            <person name="Baret P.V."/>
            <person name="Wincker P."/>
            <person name="Gaillardin C."/>
            <person name="Dujon B."/>
            <person name="Souciet J.L."/>
        </authorList>
    </citation>
    <scope>NUCLEOTIDE SEQUENCE [LARGE SCALE GENOMIC DNA]</scope>
    <source>
        <strain evidence="6">ATCC MYA-4447 / BCRC 22081 / CBS 7064 / NBRC 10061 / NRRL Y-12695</strain>
    </source>
</reference>
<evidence type="ECO:0000313" key="5">
    <source>
        <dbReference type="EMBL" id="CCE78760.1"/>
    </source>
</evidence>
<feature type="compositionally biased region" description="Basic residues" evidence="4">
    <location>
        <begin position="1007"/>
        <end position="1017"/>
    </location>
</feature>
<sequence length="1092" mass="124466">MEDPIDVSYYLGKQEAESLSILDIPLNSGQIVSINLDDELPEDSKELINFLKAESCPLKYWIAVAIAYAQRGMLDGSKEVVENALAVSQFSNEDKIKIRVVLVWVHLKYASQGIEKGNNLNLAQQGINELSKAGSVSGDISYLLSKAVLHLYRDDVEQSLDTFDAVLKSNYNNCFAILGKAHIILNKTKNYANALKLYQQVLILNPLMKPDPRIGIGLCFWFLKDEKMAIKSWQRALEIDPQNFKAKILLNLAEFNTAFNYSLNDDDFKSNYQACLNQVVTIYYEAPNDISVLLTLASYYFSKENYDVVQKLCEKVIGEVSESANSGKTSSSSKLSKFQSNVLSQTALWLGRVFFAKLDFIQAQKYFHEAIKLNENNLLAKLGLGHSQINRGSTEEATITFESILKTNPKCSEVNYCLGMLYAKHKSRRKQELGIQILERYIRLCNNRGLSDNKNEEESLELLNKEPVILNAYLTLSRLYESRDINQSLNYLKKAIESRRQIKQDVPLEIYNNIGVFQFLKSNYSESSENFKKSYEKLEAADSFTDETGDVLMDLKSDLKVTLSFNLGRSKEISEQSEAIEIYNGLLKECPHYFSAKLRLLFLNCLIADSAKDKIKEEVEEMLTISASDLEIRSFYGWFSKNFGKKLGMKPDDDTKHQKDTLVEYDSHDCYALLSLANIYCIMARDIKGSSQDEKKKKYYIRAIELFSKVLSVDPKNVFGAQGLAIVYIENKELNKGLELLRKIRDSLNDISVYLNLGHVMLELKQFAKSIEHYEIALMRYSNGNDPKILSFLGRAWYMRGMSEKNLSFMNTALSYCERALSLTTGLKSSFKFNIAYVQFQIAELVTKLPVEQRKVEDIKEAITNLQKAIESLNELASDEEKHPPYPKSDLKSRASLGTNTLLNRLNTCLEATIENVQQSEQRMEEAKRLREEERARIQREEEEARAKQREREEELAKERAALQEQAKQWAEEARMNVVESEDDDRLFDEESAANDKKSKKASQGSKSKKGKGKRKRVVEESDSEQSSKSDEEVDVASPKKRSREDDDESKDGQDETAEKKRKANALSNEIIDDSDEGLENTLSDGDNKDDE</sequence>
<dbReference type="InterPro" id="IPR019734">
    <property type="entry name" value="TPR_rpt"/>
</dbReference>
<dbReference type="InParanoid" id="G8YQ25"/>
<evidence type="ECO:0000256" key="3">
    <source>
        <dbReference type="PROSITE-ProRule" id="PRU00339"/>
    </source>
</evidence>
<dbReference type="AlphaFoldDB" id="G8YQ25"/>
<organism evidence="5 6">
    <name type="scientific">Pichia sorbitophila (strain ATCC MYA-4447 / BCRC 22081 / CBS 7064 / NBRC 10061 / NRRL Y-12695)</name>
    <name type="common">Hybrid yeast</name>
    <dbReference type="NCBI Taxonomy" id="559304"/>
    <lineage>
        <taxon>Eukaryota</taxon>
        <taxon>Fungi</taxon>
        <taxon>Dikarya</taxon>
        <taxon>Ascomycota</taxon>
        <taxon>Saccharomycotina</taxon>
        <taxon>Pichiomycetes</taxon>
        <taxon>Debaryomycetaceae</taxon>
        <taxon>Millerozyma</taxon>
    </lineage>
</organism>
<dbReference type="HOGENOM" id="CLU_003008_0_1_1"/>
<keyword evidence="2 3" id="KW-0802">TPR repeat</keyword>
<dbReference type="EMBL" id="FO082056">
    <property type="protein sequence ID" value="CCE78760.1"/>
    <property type="molecule type" value="Genomic_DNA"/>
</dbReference>
<dbReference type="SUPFAM" id="SSF81901">
    <property type="entry name" value="HCP-like"/>
    <property type="match status" value="1"/>
</dbReference>
<evidence type="ECO:0000256" key="4">
    <source>
        <dbReference type="SAM" id="MobiDB-lite"/>
    </source>
</evidence>
<gene>
    <name evidence="5" type="primary">Piso0_000789</name>
    <name evidence="5" type="ORF">GNLVRS01_PISO0D04161g</name>
</gene>
<dbReference type="PROSITE" id="PS50005">
    <property type="entry name" value="TPR"/>
    <property type="match status" value="3"/>
</dbReference>
<dbReference type="CDD" id="cd22249">
    <property type="entry name" value="UDM1_RNF168_RNF169-like"/>
    <property type="match status" value="1"/>
</dbReference>
<feature type="compositionally biased region" description="Basic and acidic residues" evidence="4">
    <location>
        <begin position="941"/>
        <end position="962"/>
    </location>
</feature>
<dbReference type="Gene3D" id="1.25.40.10">
    <property type="entry name" value="Tetratricopeptide repeat domain"/>
    <property type="match status" value="3"/>
</dbReference>
<dbReference type="GO" id="GO:0006368">
    <property type="term" value="P:transcription elongation by RNA polymerase II"/>
    <property type="evidence" value="ECO:0007669"/>
    <property type="project" value="TreeGrafter"/>
</dbReference>
<feature type="repeat" description="TPR" evidence="3">
    <location>
        <begin position="344"/>
        <end position="377"/>
    </location>
</feature>
<dbReference type="Pfam" id="PF13181">
    <property type="entry name" value="TPR_8"/>
    <property type="match status" value="1"/>
</dbReference>
<dbReference type="OrthoDB" id="343875at2759"/>
<feature type="repeat" description="TPR" evidence="3">
    <location>
        <begin position="210"/>
        <end position="243"/>
    </location>
</feature>
<dbReference type="InterPro" id="IPR031101">
    <property type="entry name" value="Ctr9"/>
</dbReference>
<dbReference type="GO" id="GO:0000993">
    <property type="term" value="F:RNA polymerase II complex binding"/>
    <property type="evidence" value="ECO:0007669"/>
    <property type="project" value="TreeGrafter"/>
</dbReference>
<feature type="repeat" description="TPR" evidence="3">
    <location>
        <begin position="751"/>
        <end position="784"/>
    </location>
</feature>
<dbReference type="GO" id="GO:0006355">
    <property type="term" value="P:regulation of DNA-templated transcription"/>
    <property type="evidence" value="ECO:0007669"/>
    <property type="project" value="InterPro"/>
</dbReference>
<dbReference type="PANTHER" id="PTHR14027">
    <property type="entry name" value="RNA POLYMERASE-ASSOCIATED PROTEIN CTR9"/>
    <property type="match status" value="1"/>
</dbReference>
<name>G8YQ25_PICSO</name>
<dbReference type="PANTHER" id="PTHR14027:SF2">
    <property type="entry name" value="RNA POLYMERASE-ASSOCIATED PROTEIN CTR9 HOMOLOG"/>
    <property type="match status" value="1"/>
</dbReference>
<proteinExistence type="predicted"/>
<dbReference type="GO" id="GO:0016593">
    <property type="term" value="C:Cdc73/Paf1 complex"/>
    <property type="evidence" value="ECO:0007669"/>
    <property type="project" value="TreeGrafter"/>
</dbReference>
<accession>G8YQ25</accession>
<keyword evidence="6" id="KW-1185">Reference proteome</keyword>
<dbReference type="eggNOG" id="KOG2002">
    <property type="taxonomic scope" value="Eukaryota"/>
</dbReference>
<protein>
    <submittedName>
        <fullName evidence="5">Piso0_000789 protein</fullName>
    </submittedName>
</protein>
<dbReference type="Proteomes" id="UP000005222">
    <property type="component" value="Chromosome D"/>
</dbReference>
<dbReference type="SUPFAM" id="SSF48452">
    <property type="entry name" value="TPR-like"/>
    <property type="match status" value="4"/>
</dbReference>
<dbReference type="SMART" id="SM00028">
    <property type="entry name" value="TPR"/>
    <property type="match status" value="11"/>
</dbReference>
<evidence type="ECO:0000256" key="2">
    <source>
        <dbReference type="ARBA" id="ARBA00022803"/>
    </source>
</evidence>
<dbReference type="InterPro" id="IPR011990">
    <property type="entry name" value="TPR-like_helical_dom_sf"/>
</dbReference>
<evidence type="ECO:0000313" key="6">
    <source>
        <dbReference type="Proteomes" id="UP000005222"/>
    </source>
</evidence>
<dbReference type="FunCoup" id="G8YQ25">
    <property type="interactions" value="1633"/>
</dbReference>